<accession>A0A918FFB0</accession>
<dbReference type="Proteomes" id="UP000603865">
    <property type="component" value="Unassembled WGS sequence"/>
</dbReference>
<feature type="region of interest" description="Disordered" evidence="1">
    <location>
        <begin position="93"/>
        <end position="119"/>
    </location>
</feature>
<reference evidence="2" key="2">
    <citation type="submission" date="2020-09" db="EMBL/GenBank/DDBJ databases">
        <authorList>
            <person name="Sun Q."/>
            <person name="Ohkuma M."/>
        </authorList>
    </citation>
    <scope>NUCLEOTIDE SEQUENCE</scope>
    <source>
        <strain evidence="2">JCM 31311</strain>
    </source>
</reference>
<sequence length="119" mass="12912">MPPKTKAKKSASTSSSKPVRTVYEVISPQGRREIEASTTVDLTELLTPLLPALEPYTIRAVARLLSLERANVTAVDWSVKRLGVLVFEAVNQPSRSSSHRASKATAGPETEEHEAAMNV</sequence>
<keyword evidence="3" id="KW-1185">Reference proteome</keyword>
<name>A0A918FFB0_9DEIO</name>
<evidence type="ECO:0000256" key="1">
    <source>
        <dbReference type="SAM" id="MobiDB-lite"/>
    </source>
</evidence>
<evidence type="ECO:0000313" key="2">
    <source>
        <dbReference type="EMBL" id="GGR34555.1"/>
    </source>
</evidence>
<proteinExistence type="predicted"/>
<dbReference type="EMBL" id="BMQL01000064">
    <property type="protein sequence ID" value="GGR34555.1"/>
    <property type="molecule type" value="Genomic_DNA"/>
</dbReference>
<reference evidence="2" key="1">
    <citation type="journal article" date="2014" name="Int. J. Syst. Evol. Microbiol.">
        <title>Complete genome sequence of Corynebacterium casei LMG S-19264T (=DSM 44701T), isolated from a smear-ripened cheese.</title>
        <authorList>
            <consortium name="US DOE Joint Genome Institute (JGI-PGF)"/>
            <person name="Walter F."/>
            <person name="Albersmeier A."/>
            <person name="Kalinowski J."/>
            <person name="Ruckert C."/>
        </authorList>
    </citation>
    <scope>NUCLEOTIDE SEQUENCE</scope>
    <source>
        <strain evidence="2">JCM 31311</strain>
    </source>
</reference>
<comment type="caution">
    <text evidence="2">The sequence shown here is derived from an EMBL/GenBank/DDBJ whole genome shotgun (WGS) entry which is preliminary data.</text>
</comment>
<protein>
    <submittedName>
        <fullName evidence="2">Uncharacterized protein</fullName>
    </submittedName>
</protein>
<gene>
    <name evidence="2" type="ORF">GCM10008957_50810</name>
</gene>
<dbReference type="AlphaFoldDB" id="A0A918FFB0"/>
<organism evidence="2 3">
    <name type="scientific">Deinococcus ruber</name>
    <dbReference type="NCBI Taxonomy" id="1848197"/>
    <lineage>
        <taxon>Bacteria</taxon>
        <taxon>Thermotogati</taxon>
        <taxon>Deinococcota</taxon>
        <taxon>Deinococci</taxon>
        <taxon>Deinococcales</taxon>
        <taxon>Deinococcaceae</taxon>
        <taxon>Deinococcus</taxon>
    </lineage>
</organism>
<evidence type="ECO:0000313" key="3">
    <source>
        <dbReference type="Proteomes" id="UP000603865"/>
    </source>
</evidence>